<sequence length="101" mass="11549">MADLVGCNYPNTQYELHMEQEFQAWNLHIHGFQTISYPSAQIPHTTTRVRLVEFLKPYEEILLSGWQSDETSADMNPIESCGKAYRALSNVIQMVLKDNSG</sequence>
<protein>
    <submittedName>
        <fullName evidence="1">Uncharacterized protein</fullName>
    </submittedName>
</protein>
<proteinExistence type="predicted"/>
<dbReference type="Proteomes" id="UP001472677">
    <property type="component" value="Unassembled WGS sequence"/>
</dbReference>
<keyword evidence="2" id="KW-1185">Reference proteome</keyword>
<reference evidence="1 2" key="1">
    <citation type="journal article" date="2024" name="G3 (Bethesda)">
        <title>Genome assembly of Hibiscus sabdariffa L. provides insights into metabolisms of medicinal natural products.</title>
        <authorList>
            <person name="Kim T."/>
        </authorList>
    </citation>
    <scope>NUCLEOTIDE SEQUENCE [LARGE SCALE GENOMIC DNA]</scope>
    <source>
        <strain evidence="1">TK-2024</strain>
        <tissue evidence="1">Old leaves</tissue>
    </source>
</reference>
<dbReference type="EMBL" id="JBBPBM010000056">
    <property type="protein sequence ID" value="KAK8517018.1"/>
    <property type="molecule type" value="Genomic_DNA"/>
</dbReference>
<name>A0ABR2CCF3_9ROSI</name>
<evidence type="ECO:0000313" key="2">
    <source>
        <dbReference type="Proteomes" id="UP001472677"/>
    </source>
</evidence>
<evidence type="ECO:0000313" key="1">
    <source>
        <dbReference type="EMBL" id="KAK8517018.1"/>
    </source>
</evidence>
<accession>A0ABR2CCF3</accession>
<gene>
    <name evidence="1" type="ORF">V6N12_032218</name>
</gene>
<organism evidence="1 2">
    <name type="scientific">Hibiscus sabdariffa</name>
    <name type="common">roselle</name>
    <dbReference type="NCBI Taxonomy" id="183260"/>
    <lineage>
        <taxon>Eukaryota</taxon>
        <taxon>Viridiplantae</taxon>
        <taxon>Streptophyta</taxon>
        <taxon>Embryophyta</taxon>
        <taxon>Tracheophyta</taxon>
        <taxon>Spermatophyta</taxon>
        <taxon>Magnoliopsida</taxon>
        <taxon>eudicotyledons</taxon>
        <taxon>Gunneridae</taxon>
        <taxon>Pentapetalae</taxon>
        <taxon>rosids</taxon>
        <taxon>malvids</taxon>
        <taxon>Malvales</taxon>
        <taxon>Malvaceae</taxon>
        <taxon>Malvoideae</taxon>
        <taxon>Hibiscus</taxon>
    </lineage>
</organism>
<comment type="caution">
    <text evidence="1">The sequence shown here is derived from an EMBL/GenBank/DDBJ whole genome shotgun (WGS) entry which is preliminary data.</text>
</comment>